<feature type="compositionally biased region" description="Basic and acidic residues" evidence="1">
    <location>
        <begin position="950"/>
        <end position="961"/>
    </location>
</feature>
<feature type="compositionally biased region" description="Basic and acidic residues" evidence="1">
    <location>
        <begin position="521"/>
        <end position="538"/>
    </location>
</feature>
<organism evidence="3 4">
    <name type="scientific">Toxocara canis</name>
    <name type="common">Canine roundworm</name>
    <dbReference type="NCBI Taxonomy" id="6265"/>
    <lineage>
        <taxon>Eukaryota</taxon>
        <taxon>Metazoa</taxon>
        <taxon>Ecdysozoa</taxon>
        <taxon>Nematoda</taxon>
        <taxon>Chromadorea</taxon>
        <taxon>Rhabditida</taxon>
        <taxon>Spirurina</taxon>
        <taxon>Ascaridomorpha</taxon>
        <taxon>Ascaridoidea</taxon>
        <taxon>Toxocaridae</taxon>
        <taxon>Toxocara</taxon>
    </lineage>
</organism>
<feature type="region of interest" description="Disordered" evidence="1">
    <location>
        <begin position="1"/>
        <end position="21"/>
    </location>
</feature>
<accession>A0A183ULB6</accession>
<evidence type="ECO:0000313" key="2">
    <source>
        <dbReference type="EMBL" id="VDM40607.1"/>
    </source>
</evidence>
<dbReference type="AlphaFoldDB" id="A0A183ULB6"/>
<reference evidence="4" key="1">
    <citation type="submission" date="2016-06" db="UniProtKB">
        <authorList>
            <consortium name="WormBaseParasite"/>
        </authorList>
    </citation>
    <scope>IDENTIFICATION</scope>
</reference>
<feature type="region of interest" description="Disordered" evidence="1">
    <location>
        <begin position="688"/>
        <end position="727"/>
    </location>
</feature>
<feature type="compositionally biased region" description="Basic and acidic residues" evidence="1">
    <location>
        <begin position="1"/>
        <end position="11"/>
    </location>
</feature>
<feature type="region of interest" description="Disordered" evidence="1">
    <location>
        <begin position="948"/>
        <end position="970"/>
    </location>
</feature>
<evidence type="ECO:0000313" key="4">
    <source>
        <dbReference type="WBParaSite" id="TCNE_0000928601-mRNA-1"/>
    </source>
</evidence>
<reference evidence="2 3" key="2">
    <citation type="submission" date="2018-11" db="EMBL/GenBank/DDBJ databases">
        <authorList>
            <consortium name="Pathogen Informatics"/>
        </authorList>
    </citation>
    <scope>NUCLEOTIDE SEQUENCE [LARGE SCALE GENOMIC DNA]</scope>
</reference>
<feature type="compositionally biased region" description="Polar residues" evidence="1">
    <location>
        <begin position="497"/>
        <end position="514"/>
    </location>
</feature>
<keyword evidence="3" id="KW-1185">Reference proteome</keyword>
<protein>
    <submittedName>
        <fullName evidence="4">Oxidoreductase</fullName>
    </submittedName>
</protein>
<name>A0A183ULB6_TOXCA</name>
<dbReference type="WBParaSite" id="TCNE_0000928601-mRNA-1">
    <property type="protein sequence ID" value="TCNE_0000928601-mRNA-1"/>
    <property type="gene ID" value="TCNE_0000928601"/>
</dbReference>
<sequence>VKPIKEEEQRPSIEVGQTITEGPPASVGAKIADFIFGLDKRYLEYPVSDMYEGPIDKFWRDVDVPYDPIRNHVNVYYAVERFGVEEPKEPVLREMGEQSVDLEVGFVGVRPVEVLEFRVDSLGPARDLPGLLLADYVAVYHSGCSDEVEAAIPSKAAIPEESPAYSDYPRSRLYMGPHCLTEYNPDIMQEDLRKWVQVYHSGRSDEPSKKAQKEPSALVPEPPLPSDMKQSVGARLSDLVFGRDVELEYPLSDVYEGPIDITCRVSDIEETPLQKYGDVEGGALRGAAVPDASLTVSVDSFKAVGEVEDMSRTVVAYMRPPKDQPSIGHIPELPSSRLIFKKDGRYIDYAKTGVYAGKTDSTARSEELEAEPIKEHVNIYHSGRSDEPVAASIKPADESLKKRGAVIDYPTAELYRGPLFTVHRTDELEKAPIQHYVNVYGSGLVEGVLPAPISVKKKEPEKLPETMLRSKTAVDVVTSRFEKPAKPTSYEIRGSRMTASTESDTKPSGISSFESAALSAQRERPPEVPKRDLTEKGAPRVPVRQFYTYDVKETRILKPRPPPPPRPCREIVEAAALARQKRLEKERRQIDLDVSISAKGPVSRPTPTPPTATVPVERERIIREPVVARAVTAVSAAETPENLSDYYFKTREVDYWIGRHSERQSRPLRDLTADIGIDVASDEHWEEKQLGGARRATSLQPESIYARSTRRDVPPRGAQMSARSVSPTAHLHWTTVSETTSVSYSKKVSIERRRPRPRQPVEIPSVHRQYRPPPPPPEVAVYGRSGWTTFDSDMPRPYSGVAVQGETREARYSTYAQYGGPSSFRTQASQQPSAYYATSETKASAFCFLQVYRNPLRYDLPSPVSPPRYEHWASERNNWTVEGSPRRFRTGRRDEGTVDESGYSRARGPEFLHYQNSNLEEIPIVSLMSDFPMIEDDAIECLHPTVQPIRTHDLPPGEHTRPSRSTPLRRARQRIRNYCTML</sequence>
<feature type="region of interest" description="Disordered" evidence="1">
    <location>
        <begin position="203"/>
        <end position="230"/>
    </location>
</feature>
<proteinExistence type="predicted"/>
<evidence type="ECO:0000256" key="1">
    <source>
        <dbReference type="SAM" id="MobiDB-lite"/>
    </source>
</evidence>
<feature type="region of interest" description="Disordered" evidence="1">
    <location>
        <begin position="884"/>
        <end position="904"/>
    </location>
</feature>
<evidence type="ECO:0000313" key="3">
    <source>
        <dbReference type="Proteomes" id="UP000050794"/>
    </source>
</evidence>
<feature type="compositionally biased region" description="Basic and acidic residues" evidence="1">
    <location>
        <begin position="203"/>
        <end position="213"/>
    </location>
</feature>
<dbReference type="Proteomes" id="UP000050794">
    <property type="component" value="Unassembled WGS sequence"/>
</dbReference>
<feature type="region of interest" description="Disordered" evidence="1">
    <location>
        <begin position="744"/>
        <end position="779"/>
    </location>
</feature>
<dbReference type="EMBL" id="UYWY01020131">
    <property type="protein sequence ID" value="VDM40607.1"/>
    <property type="molecule type" value="Genomic_DNA"/>
</dbReference>
<gene>
    <name evidence="2" type="ORF">TCNE_LOCUS9286</name>
</gene>
<feature type="region of interest" description="Disordered" evidence="1">
    <location>
        <begin position="487"/>
        <end position="539"/>
    </location>
</feature>